<accession>A0A034WWU9</accession>
<evidence type="ECO:0000313" key="2">
    <source>
        <dbReference type="EMBL" id="JAC58248.1"/>
    </source>
</evidence>
<name>A0A034WWU9_BACDO</name>
<evidence type="ECO:0000256" key="1">
    <source>
        <dbReference type="SAM" id="MobiDB-lite"/>
    </source>
</evidence>
<organism evidence="2">
    <name type="scientific">Bactrocera dorsalis</name>
    <name type="common">Oriental fruit fly</name>
    <name type="synonym">Dacus dorsalis</name>
    <dbReference type="NCBI Taxonomy" id="27457"/>
    <lineage>
        <taxon>Eukaryota</taxon>
        <taxon>Metazoa</taxon>
        <taxon>Ecdysozoa</taxon>
        <taxon>Arthropoda</taxon>
        <taxon>Hexapoda</taxon>
        <taxon>Insecta</taxon>
        <taxon>Pterygota</taxon>
        <taxon>Neoptera</taxon>
        <taxon>Endopterygota</taxon>
        <taxon>Diptera</taxon>
        <taxon>Brachycera</taxon>
        <taxon>Muscomorpha</taxon>
        <taxon>Tephritoidea</taxon>
        <taxon>Tephritidae</taxon>
        <taxon>Bactrocera</taxon>
        <taxon>Bactrocera</taxon>
    </lineage>
</organism>
<dbReference type="AlphaFoldDB" id="A0A034WWU9"/>
<sequence length="100" mass="10278">MDPNSSSTTSTHLLKGANTNTMPLNSLTPYTSAATTATTPPSLLPTGASLTTLNAPILDNSTLSSQSCLEPTISGSASQAVMSVYTLSEETEMESSTDCM</sequence>
<protein>
    <submittedName>
        <fullName evidence="2">Uncharacterized protein</fullName>
    </submittedName>
</protein>
<feature type="compositionally biased region" description="Polar residues" evidence="1">
    <location>
        <begin position="1"/>
        <end position="25"/>
    </location>
</feature>
<feature type="region of interest" description="Disordered" evidence="1">
    <location>
        <begin position="1"/>
        <end position="47"/>
    </location>
</feature>
<dbReference type="OrthoDB" id="73273at2759"/>
<feature type="compositionally biased region" description="Low complexity" evidence="1">
    <location>
        <begin position="26"/>
        <end position="47"/>
    </location>
</feature>
<proteinExistence type="predicted"/>
<reference evidence="2" key="1">
    <citation type="journal article" date="2014" name="BMC Genomics">
        <title>Characterizing the developmental transcriptome of the oriental fruit fly, Bactrocera dorsalis (Diptera: Tephritidae) through comparative genomic analysis with Drosophila melanogaster utilizing modENCODE datasets.</title>
        <authorList>
            <person name="Geib S.M."/>
            <person name="Calla B."/>
            <person name="Hall B."/>
            <person name="Hou S."/>
            <person name="Manoukis N.C."/>
        </authorList>
    </citation>
    <scope>NUCLEOTIDE SEQUENCE</scope>
    <source>
        <strain evidence="2">Punador</strain>
    </source>
</reference>
<dbReference type="EMBL" id="GAKP01000704">
    <property type="protein sequence ID" value="JAC58248.1"/>
    <property type="molecule type" value="Transcribed_RNA"/>
</dbReference>